<dbReference type="GO" id="GO:0000014">
    <property type="term" value="F:single-stranded DNA endodeoxyribonuclease activity"/>
    <property type="evidence" value="ECO:0007669"/>
    <property type="project" value="TreeGrafter"/>
</dbReference>
<dbReference type="GO" id="GO:0003690">
    <property type="term" value="F:double-stranded DNA binding"/>
    <property type="evidence" value="ECO:0007669"/>
    <property type="project" value="TreeGrafter"/>
</dbReference>
<dbReference type="AlphaFoldDB" id="A0AAF3J747"/>
<dbReference type="GO" id="GO:0006303">
    <property type="term" value="P:double-strand break repair via nonhomologous end joining"/>
    <property type="evidence" value="ECO:0007669"/>
    <property type="project" value="TreeGrafter"/>
</dbReference>
<dbReference type="GO" id="GO:0044547">
    <property type="term" value="F:DNA topoisomerase binding"/>
    <property type="evidence" value="ECO:0007669"/>
    <property type="project" value="TreeGrafter"/>
</dbReference>
<dbReference type="Gene3D" id="1.10.10.1450">
    <property type="match status" value="1"/>
</dbReference>
<evidence type="ECO:0000313" key="3">
    <source>
        <dbReference type="Proteomes" id="UP000887575"/>
    </source>
</evidence>
<evidence type="ECO:0000259" key="2">
    <source>
        <dbReference type="Pfam" id="PF17906"/>
    </source>
</evidence>
<dbReference type="GO" id="GO:0005634">
    <property type="term" value="C:nucleus"/>
    <property type="evidence" value="ECO:0007669"/>
    <property type="project" value="TreeGrafter"/>
</dbReference>
<dbReference type="WBParaSite" id="MBELARI_LOCUS2038">
    <property type="protein sequence ID" value="MBELARI_LOCUS2038"/>
    <property type="gene ID" value="MBELARI_LOCUS2038"/>
</dbReference>
<reference evidence="4" key="1">
    <citation type="submission" date="2024-02" db="UniProtKB">
        <authorList>
            <consortium name="WormBaseParasite"/>
        </authorList>
    </citation>
    <scope>IDENTIFICATION</scope>
</reference>
<name>A0AAF3J747_9BILA</name>
<evidence type="ECO:0000313" key="4">
    <source>
        <dbReference type="WBParaSite" id="MBELARI_LOCUS2038"/>
    </source>
</evidence>
<dbReference type="GO" id="GO:0035861">
    <property type="term" value="C:site of double-strand break"/>
    <property type="evidence" value="ECO:0007669"/>
    <property type="project" value="TreeGrafter"/>
</dbReference>
<feature type="region of interest" description="Disordered" evidence="1">
    <location>
        <begin position="55"/>
        <end position="91"/>
    </location>
</feature>
<dbReference type="GO" id="GO:0000729">
    <property type="term" value="P:DNA double-strand break processing"/>
    <property type="evidence" value="ECO:0007669"/>
    <property type="project" value="TreeGrafter"/>
</dbReference>
<dbReference type="GO" id="GO:0003697">
    <property type="term" value="F:single-stranded DNA binding"/>
    <property type="evidence" value="ECO:0007669"/>
    <property type="project" value="TreeGrafter"/>
</dbReference>
<dbReference type="PANTHER" id="PTHR46060:SF2">
    <property type="entry name" value="HISTONE-LYSINE N-METHYLTRANSFERASE SETMAR"/>
    <property type="match status" value="1"/>
</dbReference>
<accession>A0AAF3J747</accession>
<keyword evidence="3" id="KW-1185">Reference proteome</keyword>
<dbReference type="InterPro" id="IPR052709">
    <property type="entry name" value="Transposase-MT_Hybrid"/>
</dbReference>
<proteinExistence type="predicted"/>
<organism evidence="3 4">
    <name type="scientific">Mesorhabditis belari</name>
    <dbReference type="NCBI Taxonomy" id="2138241"/>
    <lineage>
        <taxon>Eukaryota</taxon>
        <taxon>Metazoa</taxon>
        <taxon>Ecdysozoa</taxon>
        <taxon>Nematoda</taxon>
        <taxon>Chromadorea</taxon>
        <taxon>Rhabditida</taxon>
        <taxon>Rhabditina</taxon>
        <taxon>Rhabditomorpha</taxon>
        <taxon>Rhabditoidea</taxon>
        <taxon>Rhabditidae</taxon>
        <taxon>Mesorhabditinae</taxon>
        <taxon>Mesorhabditis</taxon>
    </lineage>
</organism>
<dbReference type="GO" id="GO:0046975">
    <property type="term" value="F:histone H3K36 methyltransferase activity"/>
    <property type="evidence" value="ECO:0007669"/>
    <property type="project" value="TreeGrafter"/>
</dbReference>
<dbReference type="Proteomes" id="UP000887575">
    <property type="component" value="Unassembled WGS sequence"/>
</dbReference>
<dbReference type="GO" id="GO:0044774">
    <property type="term" value="P:mitotic DNA integrity checkpoint signaling"/>
    <property type="evidence" value="ECO:0007669"/>
    <property type="project" value="TreeGrafter"/>
</dbReference>
<protein>
    <recommendedName>
        <fullName evidence="2">Mos1 transposase HTH domain-containing protein</fullName>
    </recommendedName>
</protein>
<dbReference type="GO" id="GO:0015074">
    <property type="term" value="P:DNA integration"/>
    <property type="evidence" value="ECO:0007669"/>
    <property type="project" value="TreeGrafter"/>
</dbReference>
<feature type="compositionally biased region" description="Polar residues" evidence="1">
    <location>
        <begin position="82"/>
        <end position="91"/>
    </location>
</feature>
<sequence length="91" mass="10687">MQEKKFRLRAALWYDFKQGKSAAESHRTIIEVFGEDSISERQCQIWFQQLKDGNESLQDEERSGRPQEISDEDSLDAIELNPTLTTRNCHR</sequence>
<dbReference type="InterPro" id="IPR041426">
    <property type="entry name" value="Mos1_HTH"/>
</dbReference>
<feature type="domain" description="Mos1 transposase HTH" evidence="2">
    <location>
        <begin position="8"/>
        <end position="54"/>
    </location>
</feature>
<evidence type="ECO:0000256" key="1">
    <source>
        <dbReference type="SAM" id="MobiDB-lite"/>
    </source>
</evidence>
<dbReference type="Pfam" id="PF17906">
    <property type="entry name" value="HTH_48"/>
    <property type="match status" value="1"/>
</dbReference>
<dbReference type="GO" id="GO:0031297">
    <property type="term" value="P:replication fork processing"/>
    <property type="evidence" value="ECO:0007669"/>
    <property type="project" value="TreeGrafter"/>
</dbReference>
<dbReference type="GO" id="GO:0042800">
    <property type="term" value="F:histone H3K4 methyltransferase activity"/>
    <property type="evidence" value="ECO:0007669"/>
    <property type="project" value="TreeGrafter"/>
</dbReference>
<dbReference type="GO" id="GO:0000793">
    <property type="term" value="C:condensed chromosome"/>
    <property type="evidence" value="ECO:0007669"/>
    <property type="project" value="TreeGrafter"/>
</dbReference>
<dbReference type="PANTHER" id="PTHR46060">
    <property type="entry name" value="MARINER MOS1 TRANSPOSASE-LIKE PROTEIN"/>
    <property type="match status" value="1"/>
</dbReference>